<reference evidence="3 4" key="1">
    <citation type="submission" date="2020-04" db="EMBL/GenBank/DDBJ databases">
        <title>Perkinsus olseni comparative genomics.</title>
        <authorList>
            <person name="Bogema D.R."/>
        </authorList>
    </citation>
    <scope>NUCLEOTIDE SEQUENCE [LARGE SCALE GENOMIC DNA]</scope>
    <source>
        <strain evidence="1">ATCC PRA-179</strain>
        <strain evidence="2">ATCC PRA-31</strain>
    </source>
</reference>
<dbReference type="AlphaFoldDB" id="A0A7J6KWY4"/>
<accession>A0A7J6KWY4</accession>
<evidence type="ECO:0000313" key="1">
    <source>
        <dbReference type="EMBL" id="KAF4651412.1"/>
    </source>
</evidence>
<sequence>MTSRLLITWRRIVGDSNLRVLPATIRRGKHSKVRTPLFDAEYQGYRERFRHHVKANSIGKDGSPNLTADALAEWVNSEMELGEGDKYSNRTILRWLPALGFSVHSVKNTLYVDGHEREVFVTTLLWLIGSASIRDWRRSGPLYGQWTTIIVGLYPRGGRE</sequence>
<gene>
    <name evidence="2" type="ORF">FOL46_009446</name>
    <name evidence="1" type="ORF">FOZ61_010476</name>
</gene>
<evidence type="ECO:0000313" key="3">
    <source>
        <dbReference type="Proteomes" id="UP000570595"/>
    </source>
</evidence>
<dbReference type="EMBL" id="JABANN010000862">
    <property type="protein sequence ID" value="KAF4652907.1"/>
    <property type="molecule type" value="Genomic_DNA"/>
</dbReference>
<evidence type="ECO:0000313" key="4">
    <source>
        <dbReference type="Proteomes" id="UP000572268"/>
    </source>
</evidence>
<dbReference type="Proteomes" id="UP000570595">
    <property type="component" value="Unassembled WGS sequence"/>
</dbReference>
<comment type="caution">
    <text evidence="1">The sequence shown here is derived from an EMBL/GenBank/DDBJ whole genome shotgun (WGS) entry which is preliminary data.</text>
</comment>
<dbReference type="Proteomes" id="UP000572268">
    <property type="component" value="Unassembled WGS sequence"/>
</dbReference>
<name>A0A7J6KWY4_PEROL</name>
<protein>
    <submittedName>
        <fullName evidence="1">Uncharacterized protein</fullName>
    </submittedName>
</protein>
<evidence type="ECO:0000313" key="2">
    <source>
        <dbReference type="EMBL" id="KAF4652907.1"/>
    </source>
</evidence>
<dbReference type="EMBL" id="JABAHT010000858">
    <property type="protein sequence ID" value="KAF4651412.1"/>
    <property type="molecule type" value="Genomic_DNA"/>
</dbReference>
<organism evidence="1 3">
    <name type="scientific">Perkinsus olseni</name>
    <name type="common">Perkinsus atlanticus</name>
    <dbReference type="NCBI Taxonomy" id="32597"/>
    <lineage>
        <taxon>Eukaryota</taxon>
        <taxon>Sar</taxon>
        <taxon>Alveolata</taxon>
        <taxon>Perkinsozoa</taxon>
        <taxon>Perkinsea</taxon>
        <taxon>Perkinsida</taxon>
        <taxon>Perkinsidae</taxon>
        <taxon>Perkinsus</taxon>
    </lineage>
</organism>
<proteinExistence type="predicted"/>